<dbReference type="AlphaFoldDB" id="A0A2Z2K958"/>
<dbReference type="Proteomes" id="UP000249890">
    <property type="component" value="Chromosome"/>
</dbReference>
<accession>A0A2Z2K958</accession>
<dbReference type="OrthoDB" id="2663593at2"/>
<dbReference type="EMBL" id="CP021780">
    <property type="protein sequence ID" value="ASA19905.1"/>
    <property type="molecule type" value="Genomic_DNA"/>
</dbReference>
<protein>
    <submittedName>
        <fullName evidence="1">Uncharacterized protein</fullName>
    </submittedName>
</protein>
<organism evidence="1 2">
    <name type="scientific">Paenibacillus donghaensis</name>
    <dbReference type="NCBI Taxonomy" id="414771"/>
    <lineage>
        <taxon>Bacteria</taxon>
        <taxon>Bacillati</taxon>
        <taxon>Bacillota</taxon>
        <taxon>Bacilli</taxon>
        <taxon>Bacillales</taxon>
        <taxon>Paenibacillaceae</taxon>
        <taxon>Paenibacillus</taxon>
    </lineage>
</organism>
<gene>
    <name evidence="1" type="ORF">B9T62_03250</name>
</gene>
<keyword evidence="2" id="KW-1185">Reference proteome</keyword>
<reference evidence="1 2" key="1">
    <citation type="submission" date="2017-06" db="EMBL/GenBank/DDBJ databases">
        <title>Complete genome sequence of Paenibacillus donghaensis KCTC 13049T isolated from East Sea sediment, South Korea.</title>
        <authorList>
            <person name="Jung B.K."/>
            <person name="Hong S.-J."/>
            <person name="Shin J.-H."/>
        </authorList>
    </citation>
    <scope>NUCLEOTIDE SEQUENCE [LARGE SCALE GENOMIC DNA]</scope>
    <source>
        <strain evidence="1 2">KCTC 13049</strain>
    </source>
</reference>
<sequence length="166" mass="19100">MRMGMGMRVMNAVVVIVVIIAVLFPVYLYNEGKNAFSNKRQYEMNWQLKLPSNFNELDQYNNQGGFHGDGISYTIFRTKGEYTSSILESTGGRKTIVAYSGDSLNENDRDIKLFTENITAQLGVAQENTPAFNEVYQWQEFNCENDRLVVLYFPDKNLVYFAEDLK</sequence>
<dbReference type="KEGG" id="pdh:B9T62_03250"/>
<proteinExistence type="predicted"/>
<name>A0A2Z2K958_9BACL</name>
<evidence type="ECO:0000313" key="1">
    <source>
        <dbReference type="EMBL" id="ASA19905.1"/>
    </source>
</evidence>
<dbReference type="RefSeq" id="WP_087913928.1">
    <property type="nucleotide sequence ID" value="NZ_CP021780.1"/>
</dbReference>
<evidence type="ECO:0000313" key="2">
    <source>
        <dbReference type="Proteomes" id="UP000249890"/>
    </source>
</evidence>